<name>G3UX40_MOUSE</name>
<feature type="compositionally biased region" description="Basic and acidic residues" evidence="1">
    <location>
        <begin position="1"/>
        <end position="12"/>
    </location>
</feature>
<keyword evidence="4" id="KW-1185">Reference proteome</keyword>
<evidence type="ECO:0000313" key="3">
    <source>
        <dbReference type="MGI" id="MGI:1888388"/>
    </source>
</evidence>
<feature type="region of interest" description="Disordered" evidence="1">
    <location>
        <begin position="1"/>
        <end position="54"/>
    </location>
</feature>
<dbReference type="SMR" id="G3UX40"/>
<dbReference type="AlphaFoldDB" id="G3UX40"/>
<reference evidence="2 4" key="1">
    <citation type="journal article" date="2009" name="PLoS Biol.">
        <title>Lineage-specific biology revealed by a finished genome assembly of the mouse.</title>
        <authorList>
            <consortium name="Mouse Genome Sequencing Consortium"/>
            <person name="Church D.M."/>
            <person name="Goodstadt L."/>
            <person name="Hillier L.W."/>
            <person name="Zody M.C."/>
            <person name="Goldstein S."/>
            <person name="She X."/>
            <person name="Bult C.J."/>
            <person name="Agarwala R."/>
            <person name="Cherry J.L."/>
            <person name="DiCuccio M."/>
            <person name="Hlavina W."/>
            <person name="Kapustin Y."/>
            <person name="Meric P."/>
            <person name="Maglott D."/>
            <person name="Birtle Z."/>
            <person name="Marques A.C."/>
            <person name="Graves T."/>
            <person name="Zhou S."/>
            <person name="Teague B."/>
            <person name="Potamousis K."/>
            <person name="Churas C."/>
            <person name="Place M."/>
            <person name="Herschleb J."/>
            <person name="Runnheim R."/>
            <person name="Forrest D."/>
            <person name="Amos-Landgraf J."/>
            <person name="Schwartz D.C."/>
            <person name="Cheng Z."/>
            <person name="Lindblad-Toh K."/>
            <person name="Eichler E.E."/>
            <person name="Ponting C.P."/>
        </authorList>
    </citation>
    <scope>NUCLEOTIDE SEQUENCE [LARGE SCALE GENOMIC DNA]</scope>
    <source>
        <strain evidence="2 4">C57BL/6J</strain>
    </source>
</reference>
<evidence type="ECO:0000256" key="1">
    <source>
        <dbReference type="SAM" id="MobiDB-lite"/>
    </source>
</evidence>
<dbReference type="HOGENOM" id="CLU_3049718_0_0_1"/>
<dbReference type="MGI" id="MGI:1888388">
    <property type="gene designation" value="H2az1"/>
</dbReference>
<organism evidence="2 4">
    <name type="scientific">Mus musculus</name>
    <name type="common">Mouse</name>
    <dbReference type="NCBI Taxonomy" id="10090"/>
    <lineage>
        <taxon>Eukaryota</taxon>
        <taxon>Metazoa</taxon>
        <taxon>Chordata</taxon>
        <taxon>Craniata</taxon>
        <taxon>Vertebrata</taxon>
        <taxon>Euteleostomi</taxon>
        <taxon>Mammalia</taxon>
        <taxon>Eutheria</taxon>
        <taxon>Euarchontoglires</taxon>
        <taxon>Glires</taxon>
        <taxon>Rodentia</taxon>
        <taxon>Myomorpha</taxon>
        <taxon>Muroidea</taxon>
        <taxon>Muridae</taxon>
        <taxon>Murinae</taxon>
        <taxon>Mus</taxon>
        <taxon>Mus</taxon>
    </lineage>
</organism>
<sequence>MAGGKAGKDSGKAKTKAVSRSQRAGLQDNQPRTCGRDRRCVQRSHPGVPHRRGT</sequence>
<proteinExistence type="predicted"/>
<reference evidence="2" key="4">
    <citation type="submission" date="2025-09" db="UniProtKB">
        <authorList>
            <consortium name="Ensembl"/>
        </authorList>
    </citation>
    <scope>IDENTIFICATION</scope>
    <source>
        <strain evidence="2">C57BL/6J</strain>
    </source>
</reference>
<gene>
    <name evidence="2 3" type="primary">H2az1</name>
</gene>
<dbReference type="ExpressionAtlas" id="G3UX40">
    <property type="expression patterns" value="baseline and differential"/>
</dbReference>
<accession>G3UX40</accession>
<dbReference type="Bgee" id="ENSMUSG00000037894">
    <property type="expression patterns" value="Expressed in ventricular zone and 70 other cell types or tissues"/>
</dbReference>
<dbReference type="Antibodypedia" id="45022">
    <property type="antibodies" value="515 antibodies from 38 providers"/>
</dbReference>
<evidence type="ECO:0000313" key="4">
    <source>
        <dbReference type="Proteomes" id="UP000000589"/>
    </source>
</evidence>
<feature type="compositionally biased region" description="Polar residues" evidence="1">
    <location>
        <begin position="18"/>
        <end position="32"/>
    </location>
</feature>
<dbReference type="Ensembl" id="ENSMUST00000172696.2">
    <property type="protein sequence ID" value="ENSMUSP00000133541.2"/>
    <property type="gene ID" value="ENSMUSG00000037894.14"/>
</dbReference>
<dbReference type="Proteomes" id="UP000000589">
    <property type="component" value="Chromosome 3"/>
</dbReference>
<reference evidence="2 4" key="2">
    <citation type="journal article" date="2011" name="PLoS Biol.">
        <title>Modernizing reference genome assemblies.</title>
        <authorList>
            <person name="Church D.M."/>
            <person name="Schneider V.A."/>
            <person name="Graves T."/>
            <person name="Auger K."/>
            <person name="Cunningham F."/>
            <person name="Bouk N."/>
            <person name="Chen H.C."/>
            <person name="Agarwala R."/>
            <person name="McLaren W.M."/>
            <person name="Ritchie G.R."/>
            <person name="Albracht D."/>
            <person name="Kremitzki M."/>
            <person name="Rock S."/>
            <person name="Kotkiewicz H."/>
            <person name="Kremitzki C."/>
            <person name="Wollam A."/>
            <person name="Trani L."/>
            <person name="Fulton L."/>
            <person name="Fulton R."/>
            <person name="Matthews L."/>
            <person name="Whitehead S."/>
            <person name="Chow W."/>
            <person name="Torrance J."/>
            <person name="Dunn M."/>
            <person name="Harden G."/>
            <person name="Threadgold G."/>
            <person name="Wood J."/>
            <person name="Collins J."/>
            <person name="Heath P."/>
            <person name="Griffiths G."/>
            <person name="Pelan S."/>
            <person name="Grafham D."/>
            <person name="Eichler E.E."/>
            <person name="Weinstock G."/>
            <person name="Mardis E.R."/>
            <person name="Wilson R.K."/>
            <person name="Howe K."/>
            <person name="Flicek P."/>
            <person name="Hubbard T."/>
        </authorList>
    </citation>
    <scope>NUCLEOTIDE SEQUENCE [LARGE SCALE GENOMIC DNA]</scope>
    <source>
        <strain evidence="2 4">C57BL/6J</strain>
    </source>
</reference>
<evidence type="ECO:0000313" key="2">
    <source>
        <dbReference type="Ensembl" id="ENSMUSP00000133541.2"/>
    </source>
</evidence>
<dbReference type="GeneTree" id="ENSGT00900000140979"/>
<protein>
    <submittedName>
        <fullName evidence="2">H2A.Z variant histone 1</fullName>
    </submittedName>
</protein>
<reference evidence="2" key="3">
    <citation type="submission" date="2025-08" db="UniProtKB">
        <authorList>
            <consortium name="Ensembl"/>
        </authorList>
    </citation>
    <scope>IDENTIFICATION</scope>
    <source>
        <strain evidence="2">C57BL/6J</strain>
    </source>
</reference>
<dbReference type="AGR" id="MGI:1888388"/>
<dbReference type="VEuPathDB" id="HostDB:ENSMUSG00000037894"/>